<feature type="chain" id="PRO_5012528851" evidence="1">
    <location>
        <begin position="21"/>
        <end position="131"/>
    </location>
</feature>
<dbReference type="EMBL" id="LWBP01000219">
    <property type="protein sequence ID" value="OQP51210.1"/>
    <property type="molecule type" value="Genomic_DNA"/>
</dbReference>
<sequence length="131" mass="14904">MKKCLAFILTFIYISFSVGATLNVHYCMGEMVGASLFTLRDQECGKCGMEKHTNESKNCCRDISIVLKSGDDHTFPQFHYVSSALSFTVHPVYYVVSEINLSERSTQKNFRAFSPPLLKSALIIQYQNFRI</sequence>
<reference evidence="3" key="1">
    <citation type="submission" date="2016-04" db="EMBL/GenBank/DDBJ databases">
        <authorList>
            <person name="Chen L."/>
            <person name="Zhuang W."/>
            <person name="Wang G."/>
        </authorList>
    </citation>
    <scope>NUCLEOTIDE SEQUENCE [LARGE SCALE GENOMIC DNA]</scope>
    <source>
        <strain evidence="3">208</strain>
    </source>
</reference>
<evidence type="ECO:0000313" key="3">
    <source>
        <dbReference type="Proteomes" id="UP000192276"/>
    </source>
</evidence>
<evidence type="ECO:0000256" key="1">
    <source>
        <dbReference type="SAM" id="SignalP"/>
    </source>
</evidence>
<keyword evidence="1" id="KW-0732">Signal</keyword>
<dbReference type="InterPro" id="IPR058060">
    <property type="entry name" value="HYC_CC_PP"/>
</dbReference>
<dbReference type="Pfam" id="PF26622">
    <property type="entry name" value="DUF8199"/>
    <property type="match status" value="1"/>
</dbReference>
<accession>A0A1V9EYJ0</accession>
<proteinExistence type="predicted"/>
<dbReference type="AlphaFoldDB" id="A0A1V9EYJ0"/>
<organism evidence="2 3">
    <name type="scientific">Niastella populi</name>
    <dbReference type="NCBI Taxonomy" id="550983"/>
    <lineage>
        <taxon>Bacteria</taxon>
        <taxon>Pseudomonadati</taxon>
        <taxon>Bacteroidota</taxon>
        <taxon>Chitinophagia</taxon>
        <taxon>Chitinophagales</taxon>
        <taxon>Chitinophagaceae</taxon>
        <taxon>Niastella</taxon>
    </lineage>
</organism>
<dbReference type="NCBIfam" id="NF047658">
    <property type="entry name" value="HYC_CC_PP"/>
    <property type="match status" value="1"/>
</dbReference>
<name>A0A1V9EYJ0_9BACT</name>
<protein>
    <submittedName>
        <fullName evidence="2">Uncharacterized protein</fullName>
    </submittedName>
</protein>
<evidence type="ECO:0000313" key="2">
    <source>
        <dbReference type="EMBL" id="OQP51210.1"/>
    </source>
</evidence>
<dbReference type="Proteomes" id="UP000192276">
    <property type="component" value="Unassembled WGS sequence"/>
</dbReference>
<comment type="caution">
    <text evidence="2">The sequence shown here is derived from an EMBL/GenBank/DDBJ whole genome shotgun (WGS) entry which is preliminary data.</text>
</comment>
<dbReference type="InterPro" id="IPR058512">
    <property type="entry name" value="DUF8199"/>
</dbReference>
<keyword evidence="3" id="KW-1185">Reference proteome</keyword>
<feature type="signal peptide" evidence="1">
    <location>
        <begin position="1"/>
        <end position="20"/>
    </location>
</feature>
<gene>
    <name evidence="2" type="ORF">A4R26_29805</name>
</gene>